<dbReference type="InterPro" id="IPR019734">
    <property type="entry name" value="TPR_rpt"/>
</dbReference>
<dbReference type="Proteomes" id="UP000217349">
    <property type="component" value="Chromosome"/>
</dbReference>
<sequence>MSRYYSFIIVLFLLAGCATKEVVVTKETTKKVFEEEDNLILQALDYQQNGDYVNARKIYHTLYEQSQKKVYLTEDAGLAFVLGDPDARDLIMQGIQKYPEEKNFNRLLVGQLVKEKRYEEAEKEILKLIEYDKTVQHLSIAGNLYLQMKEYDLALKYFESAYKQEQSEDLLLNIVELLYRFLGRKDDAVAYLETYANVEGCGEHTCFKLIEIYGRDRNVQGLIATYKKLYKEQPTDEIAKKIVELMLYTKDIKGATHFLEKTGLNQDMLIQIYATQKKFTEAYALAEKLYEESKNLDYLGKMAIYEYELNKTKLTPEILQSISKKFEEVTGLLKDSVYMNYYGYLLIDHDIDVQKGIRLVQDALALEPNSPYYLDSLAWGLFKQGKCEEAYAIMKYFGDNVIEEEVNAHIEAIKKCLKEKKPQ</sequence>
<evidence type="ECO:0000313" key="3">
    <source>
        <dbReference type="Proteomes" id="UP000217349"/>
    </source>
</evidence>
<accession>A0A290HE64</accession>
<dbReference type="OrthoDB" id="9766710at2"/>
<proteinExistence type="predicted"/>
<dbReference type="KEGG" id="sulj:SJPD1_1598"/>
<gene>
    <name evidence="2" type="ORF">SJPD1_1598</name>
</gene>
<organism evidence="2 3">
    <name type="scientific">Sulfurospirillum diekertiae</name>
    <dbReference type="NCBI Taxonomy" id="1854492"/>
    <lineage>
        <taxon>Bacteria</taxon>
        <taxon>Pseudomonadati</taxon>
        <taxon>Campylobacterota</taxon>
        <taxon>Epsilonproteobacteria</taxon>
        <taxon>Campylobacterales</taxon>
        <taxon>Sulfurospirillaceae</taxon>
        <taxon>Sulfurospirillum</taxon>
    </lineage>
</organism>
<dbReference type="RefSeq" id="WP_096046676.1">
    <property type="nucleotide sequence ID" value="NZ_CP023275.1"/>
</dbReference>
<dbReference type="PROSITE" id="PS50005">
    <property type="entry name" value="TPR"/>
    <property type="match status" value="1"/>
</dbReference>
<dbReference type="PROSITE" id="PS51257">
    <property type="entry name" value="PROKAR_LIPOPROTEIN"/>
    <property type="match status" value="1"/>
</dbReference>
<feature type="repeat" description="TPR" evidence="1">
    <location>
        <begin position="135"/>
        <end position="168"/>
    </location>
</feature>
<keyword evidence="1" id="KW-0802">TPR repeat</keyword>
<dbReference type="AlphaFoldDB" id="A0A290HE64"/>
<protein>
    <submittedName>
        <fullName evidence="2">Uncharacterized protein</fullName>
    </submittedName>
</protein>
<evidence type="ECO:0000313" key="2">
    <source>
        <dbReference type="EMBL" id="ATB69705.1"/>
    </source>
</evidence>
<evidence type="ECO:0000256" key="1">
    <source>
        <dbReference type="PROSITE-ProRule" id="PRU00339"/>
    </source>
</evidence>
<dbReference type="InterPro" id="IPR011990">
    <property type="entry name" value="TPR-like_helical_dom_sf"/>
</dbReference>
<dbReference type="SUPFAM" id="SSF48452">
    <property type="entry name" value="TPR-like"/>
    <property type="match status" value="2"/>
</dbReference>
<name>A0A290HE64_9BACT</name>
<dbReference type="Gene3D" id="1.25.40.10">
    <property type="entry name" value="Tetratricopeptide repeat domain"/>
    <property type="match status" value="2"/>
</dbReference>
<reference evidence="3" key="1">
    <citation type="submission" date="2017-09" db="EMBL/GenBank/DDBJ databases">
        <title>The complete genome of Sulfurospirillum sp. JPD-1.</title>
        <authorList>
            <person name="Goris T."/>
        </authorList>
    </citation>
    <scope>NUCLEOTIDE SEQUENCE [LARGE SCALE GENOMIC DNA]</scope>
    <source>
        <strain evidence="3">JPD-1</strain>
    </source>
</reference>
<dbReference type="EMBL" id="CP023275">
    <property type="protein sequence ID" value="ATB69705.1"/>
    <property type="molecule type" value="Genomic_DNA"/>
</dbReference>